<keyword evidence="3" id="KW-0378">Hydrolase</keyword>
<dbReference type="PANTHER" id="PTHR11264">
    <property type="entry name" value="URACIL-DNA GLYCOSYLASE"/>
    <property type="match status" value="1"/>
</dbReference>
<dbReference type="EMBL" id="CAFABJ010000051">
    <property type="protein sequence ID" value="CAB4826426.1"/>
    <property type="molecule type" value="Genomic_DNA"/>
</dbReference>
<dbReference type="GO" id="GO:0097510">
    <property type="term" value="P:base-excision repair, AP site formation via deaminated base removal"/>
    <property type="evidence" value="ECO:0007669"/>
    <property type="project" value="TreeGrafter"/>
</dbReference>
<dbReference type="AlphaFoldDB" id="A0A6J6I0Y9"/>
<dbReference type="InterPro" id="IPR002043">
    <property type="entry name" value="UDG_fam1"/>
</dbReference>
<evidence type="ECO:0000256" key="1">
    <source>
        <dbReference type="ARBA" id="ARBA00008184"/>
    </source>
</evidence>
<dbReference type="InterPro" id="IPR005122">
    <property type="entry name" value="Uracil-DNA_glycosylase-like"/>
</dbReference>
<evidence type="ECO:0000256" key="4">
    <source>
        <dbReference type="ARBA" id="ARBA00023204"/>
    </source>
</evidence>
<dbReference type="PANTHER" id="PTHR11264:SF0">
    <property type="entry name" value="URACIL-DNA GLYCOSYLASE"/>
    <property type="match status" value="1"/>
</dbReference>
<dbReference type="Pfam" id="PF03167">
    <property type="entry name" value="UDG"/>
    <property type="match status" value="1"/>
</dbReference>
<dbReference type="SMART" id="SM00987">
    <property type="entry name" value="UreE_C"/>
    <property type="match status" value="1"/>
</dbReference>
<evidence type="ECO:0000256" key="3">
    <source>
        <dbReference type="ARBA" id="ARBA00022801"/>
    </source>
</evidence>
<proteinExistence type="inferred from homology"/>
<dbReference type="Gene3D" id="3.40.470.10">
    <property type="entry name" value="Uracil-DNA glycosylase-like domain"/>
    <property type="match status" value="1"/>
</dbReference>
<organism evidence="6">
    <name type="scientific">freshwater metagenome</name>
    <dbReference type="NCBI Taxonomy" id="449393"/>
    <lineage>
        <taxon>unclassified sequences</taxon>
        <taxon>metagenomes</taxon>
        <taxon>ecological metagenomes</taxon>
    </lineage>
</organism>
<dbReference type="SUPFAM" id="SSF52141">
    <property type="entry name" value="Uracil-DNA glycosylase-like"/>
    <property type="match status" value="1"/>
</dbReference>
<dbReference type="InterPro" id="IPR036895">
    <property type="entry name" value="Uracil-DNA_glycosylase-like_sf"/>
</dbReference>
<feature type="domain" description="Uracil-DNA glycosylase-like" evidence="5">
    <location>
        <begin position="20"/>
        <end position="175"/>
    </location>
</feature>
<reference evidence="6" key="1">
    <citation type="submission" date="2020-05" db="EMBL/GenBank/DDBJ databases">
        <authorList>
            <person name="Chiriac C."/>
            <person name="Salcher M."/>
            <person name="Ghai R."/>
            <person name="Kavagutti S V."/>
        </authorList>
    </citation>
    <scope>NUCLEOTIDE SEQUENCE</scope>
</reference>
<dbReference type="NCBIfam" id="NF003592">
    <property type="entry name" value="PRK05254.1-5"/>
    <property type="match status" value="1"/>
</dbReference>
<dbReference type="SMART" id="SM00986">
    <property type="entry name" value="UDG"/>
    <property type="match status" value="1"/>
</dbReference>
<protein>
    <submittedName>
        <fullName evidence="6">Unannotated protein</fullName>
    </submittedName>
</protein>
<sequence>MQLLVDQECAPPKEAIFAAFQVDCASIRCVIVGQDPYPTPGNAMGLAFSVNPHVSKIPPSLKNIFAELESDQGVPIPATGDLSPWMKSGVLLLNRVLTTRVGESNAHTRIGWQKITDHIARELGKRNVVAILWGQQAQELSEFFPLRVEGVHPSPLSAYRGFFGSRPFSQVNELLTSTGRAPIDWSL</sequence>
<dbReference type="GO" id="GO:0004844">
    <property type="term" value="F:uracil DNA N-glycosylase activity"/>
    <property type="evidence" value="ECO:0007669"/>
    <property type="project" value="InterPro"/>
</dbReference>
<dbReference type="NCBIfam" id="NF003588">
    <property type="entry name" value="PRK05254.1-1"/>
    <property type="match status" value="1"/>
</dbReference>
<evidence type="ECO:0000313" key="7">
    <source>
        <dbReference type="EMBL" id="CAB4826426.1"/>
    </source>
</evidence>
<evidence type="ECO:0000313" key="6">
    <source>
        <dbReference type="EMBL" id="CAB4617114.1"/>
    </source>
</evidence>
<dbReference type="EMBL" id="CAEZUV010000112">
    <property type="protein sequence ID" value="CAB4617114.1"/>
    <property type="molecule type" value="Genomic_DNA"/>
</dbReference>
<accession>A0A6J6I0Y9</accession>
<evidence type="ECO:0000259" key="5">
    <source>
        <dbReference type="SMART" id="SM00986"/>
    </source>
</evidence>
<name>A0A6J6I0Y9_9ZZZZ</name>
<gene>
    <name evidence="6" type="ORF">UFOPK1856_00763</name>
    <name evidence="7" type="ORF">UFOPK3217_00489</name>
</gene>
<keyword evidence="4" id="KW-0234">DNA repair</keyword>
<keyword evidence="2" id="KW-0227">DNA damage</keyword>
<dbReference type="CDD" id="cd10027">
    <property type="entry name" value="UDG-F1-like"/>
    <property type="match status" value="1"/>
</dbReference>
<evidence type="ECO:0000256" key="2">
    <source>
        <dbReference type="ARBA" id="ARBA00022763"/>
    </source>
</evidence>
<comment type="similarity">
    <text evidence="1">Belongs to the uracil-DNA glycosylase (UDG) superfamily. UNG family.</text>
</comment>